<dbReference type="RefSeq" id="XP_064728049.1">
    <property type="nucleotide sequence ID" value="XM_064875785.1"/>
</dbReference>
<feature type="compositionally biased region" description="Basic and acidic residues" evidence="1">
    <location>
        <begin position="498"/>
        <end position="516"/>
    </location>
</feature>
<feature type="compositionally biased region" description="Basic and acidic residues" evidence="1">
    <location>
        <begin position="1137"/>
        <end position="1150"/>
    </location>
</feature>
<dbReference type="EMBL" id="JAVHJV010000009">
    <property type="protein sequence ID" value="KAK5939959.1"/>
    <property type="molecule type" value="Genomic_DNA"/>
</dbReference>
<feature type="compositionally biased region" description="Low complexity" evidence="1">
    <location>
        <begin position="571"/>
        <end position="585"/>
    </location>
</feature>
<feature type="compositionally biased region" description="Low complexity" evidence="1">
    <location>
        <begin position="825"/>
        <end position="845"/>
    </location>
</feature>
<sequence length="1271" mass="137856">MGRDQNASLPEVSRTSCTSNSVAPQIPTPSMATPIDESSLSTYFSNPDANVNDRTAAQRVATNPPFSPISEVSTDQLDTTKTLDRAFSAVSEEQSPQSGSTVRPANPTSSPTPKAKQLFEGEKRNSVGAANALSTEHNGDRVPADISESRSMDNRRDSSVSDVSSVSAPDDRRHSLAARTISPPLESQVSRGDQPLPQRQPSRTVSPPAESRRPQHAPSYSTAMASAPLQTKEAEAAQDQEQEPTLPAYTQAASPKPPKIGPGAQIVPVARIRQDQDLPRAEQQRPFSFIGSESLLKTGHGTNHSIDNPGVSTGSPSTAQDTDHTDRPQLTPGGGSRAQNAESPLPSARRNPEDFGRKNQEDFAKLRQQPPPPVPQPQQDGHYRIPGPYGHELRQPKPKTSTPVLQQFMPAQGTAPSNGDVFDDVPTAPSGNAFAAVAAAQRQNQQPEGDAVDAAQARTQHMPGAFPAPQTPAPERERGRSKLSSFFRSRSKSRSRRLQKEQQKEQRPDPRPDANRRNSLFKLGSRSSMNADRQGEPEYDEIADQTTQATARPEAGSRRLSKDLFKNMTFGQQDQPDPGQQPSQPVTTPGGKKKRFSGFFGKPSAKTEQVQAPARVTTLPFNAQQPILEGQTSHSQQTISEGQTFYSQITVPQSPQDVNQFQQGTRYAEGQQHPAMRQQSSQPSQPFRGMSPPAQGYYGGQSDTIGSQQEESYFSRQDHNVPQQQNQYPLSSNTPYERTRVPPGVSPYQNEARTYGYENDMSKQLEAFGTPQHPPQRPDLPRLNTGDQQRTSSPFIPASAPPVPNAYTQSRQNATASPYTHPQSSTLPTLAQAQQAASAYQPPSTRANKDISYGSDYHPTSPQQRFNQTQTQLPQQRFNQTPSEPTKITPRVAALHTRSRSPKLGRRSNDDLNAEYNALSVPHSHTQNQNESPVSGLGTFSSKKVSPVGGIPRSEAEQEKPWAIKLPGDGDATEERETTDPASATSSKAREMRRIMLERSPAVQQQQESRESRPTTVAERFMGLGPVTTTAQPTGMSSGSGLRTGTAIAMTSPKPRNASPSFTLSKNPSLRGQAPRSSTPVDGHAHADAQRDTQAQSQSQSTRGLSVSRKDTNTPVSELRPSFDAAGSGSAIGVSREPSRSDTGRDENADMRAPGVAPPAVPVRTDQPAVPKGVVKALENAGAAPDAPLPASASTRTNEAEAGMTKNTPGDMRATSAHNENRKGNMWNENEEVFEMPGSRPEGYESEEEVVMSATAYPGQEWMPVFERWED</sequence>
<feature type="compositionally biased region" description="Polar residues" evidence="1">
    <location>
        <begin position="1058"/>
        <end position="1080"/>
    </location>
</feature>
<feature type="compositionally biased region" description="Polar residues" evidence="1">
    <location>
        <begin position="1092"/>
        <end position="1105"/>
    </location>
</feature>
<feature type="compositionally biased region" description="Polar residues" evidence="1">
    <location>
        <begin position="300"/>
        <end position="320"/>
    </location>
</feature>
<reference evidence="2 3" key="1">
    <citation type="journal article" date="2023" name="Res Sq">
        <title>Genomic and morphological characterization of Knufia obscura isolated from the Mars 2020 spacecraft assembly facility.</title>
        <authorList>
            <person name="Chander A.M."/>
            <person name="Teixeira M.M."/>
            <person name="Singh N.K."/>
            <person name="Williams M.P."/>
            <person name="Parker C.W."/>
            <person name="Leo P."/>
            <person name="Stajich J.E."/>
            <person name="Torok T."/>
            <person name="Tighe S."/>
            <person name="Mason C.E."/>
            <person name="Venkateswaran K."/>
        </authorList>
    </citation>
    <scope>NUCLEOTIDE SEQUENCE [LARGE SCALE GENOMIC DNA]</scope>
    <source>
        <strain evidence="2 3">CCFEE 5817</strain>
    </source>
</reference>
<feature type="compositionally biased region" description="Basic and acidic residues" evidence="1">
    <location>
        <begin position="555"/>
        <end position="565"/>
    </location>
</feature>
<proteinExistence type="predicted"/>
<feature type="compositionally biased region" description="Polar residues" evidence="1">
    <location>
        <begin position="91"/>
        <end position="112"/>
    </location>
</feature>
<feature type="compositionally biased region" description="Basic and acidic residues" evidence="1">
    <location>
        <begin position="272"/>
        <end position="283"/>
    </location>
</feature>
<evidence type="ECO:0000256" key="1">
    <source>
        <dbReference type="SAM" id="MobiDB-lite"/>
    </source>
</evidence>
<feature type="compositionally biased region" description="Basic and acidic residues" evidence="1">
    <location>
        <begin position="137"/>
        <end position="159"/>
    </location>
</feature>
<feature type="compositionally biased region" description="Low complexity" evidence="1">
    <location>
        <begin position="433"/>
        <end position="446"/>
    </location>
</feature>
<protein>
    <submittedName>
        <fullName evidence="2">Uncharacterized protein</fullName>
    </submittedName>
</protein>
<name>A0ABR0RH52_9EURO</name>
<organism evidence="2 3">
    <name type="scientific">Knufia obscura</name>
    <dbReference type="NCBI Taxonomy" id="1635080"/>
    <lineage>
        <taxon>Eukaryota</taxon>
        <taxon>Fungi</taxon>
        <taxon>Dikarya</taxon>
        <taxon>Ascomycota</taxon>
        <taxon>Pezizomycotina</taxon>
        <taxon>Eurotiomycetes</taxon>
        <taxon>Chaetothyriomycetidae</taxon>
        <taxon>Chaetothyriales</taxon>
        <taxon>Trichomeriaceae</taxon>
        <taxon>Knufia</taxon>
    </lineage>
</organism>
<feature type="compositionally biased region" description="Basic and acidic residues" evidence="1">
    <location>
        <begin position="988"/>
        <end position="997"/>
    </location>
</feature>
<feature type="compositionally biased region" description="Polar residues" evidence="1">
    <location>
        <begin position="185"/>
        <end position="205"/>
    </location>
</feature>
<dbReference type="Proteomes" id="UP001334248">
    <property type="component" value="Unassembled WGS sequence"/>
</dbReference>
<feature type="compositionally biased region" description="Basic residues" evidence="1">
    <location>
        <begin position="897"/>
        <end position="906"/>
    </location>
</feature>
<feature type="compositionally biased region" description="Low complexity" evidence="1">
    <location>
        <begin position="1184"/>
        <end position="1193"/>
    </location>
</feature>
<dbReference type="GeneID" id="90000826"/>
<accession>A0ABR0RH52</accession>
<feature type="compositionally biased region" description="Polar residues" evidence="1">
    <location>
        <begin position="785"/>
        <end position="794"/>
    </location>
</feature>
<comment type="caution">
    <text evidence="2">The sequence shown here is derived from an EMBL/GenBank/DDBJ whole genome shotgun (WGS) entry which is preliminary data.</text>
</comment>
<gene>
    <name evidence="2" type="ORF">PMZ80_007377</name>
</gene>
<feature type="compositionally biased region" description="Polar residues" evidence="1">
    <location>
        <begin position="701"/>
        <end position="736"/>
    </location>
</feature>
<feature type="compositionally biased region" description="Polar residues" evidence="1">
    <location>
        <begin position="1027"/>
        <end position="1043"/>
    </location>
</feature>
<evidence type="ECO:0000313" key="3">
    <source>
        <dbReference type="Proteomes" id="UP001334248"/>
    </source>
</evidence>
<feature type="region of interest" description="Disordered" evidence="1">
    <location>
        <begin position="1184"/>
        <end position="1218"/>
    </location>
</feature>
<feature type="compositionally biased region" description="Basic and acidic residues" evidence="1">
    <location>
        <begin position="350"/>
        <end position="365"/>
    </location>
</feature>
<feature type="compositionally biased region" description="Polar residues" evidence="1">
    <location>
        <begin position="858"/>
        <end position="886"/>
    </location>
</feature>
<feature type="compositionally biased region" description="Polar residues" evidence="1">
    <location>
        <begin position="923"/>
        <end position="944"/>
    </location>
</feature>
<feature type="compositionally biased region" description="Polar residues" evidence="1">
    <location>
        <begin position="619"/>
        <end position="665"/>
    </location>
</feature>
<feature type="region of interest" description="Disordered" evidence="1">
    <location>
        <begin position="85"/>
        <end position="1167"/>
    </location>
</feature>
<keyword evidence="3" id="KW-1185">Reference proteome</keyword>
<evidence type="ECO:0000313" key="2">
    <source>
        <dbReference type="EMBL" id="KAK5939959.1"/>
    </source>
</evidence>
<feature type="compositionally biased region" description="Polar residues" evidence="1">
    <location>
        <begin position="806"/>
        <end position="824"/>
    </location>
</feature>
<feature type="region of interest" description="Disordered" evidence="1">
    <location>
        <begin position="1"/>
        <end position="55"/>
    </location>
</feature>